<evidence type="ECO:0000313" key="6">
    <source>
        <dbReference type="Proteomes" id="UP001162483"/>
    </source>
</evidence>
<sequence length="168" mass="18802">MRPSQDPGPEFITKFKVQYADCYPLHNVSVTLHTPAMGYGNAYFMSVSRIISDNVTCVLSNTTRPGTALLPIHPEDLLRTPIVNCSNSLCEVITCQIPPLPRNAEVSLSILRIIHNRFFTNAKFRSVKVISEFILNTKEDGALFTDNARHRTQSVLELLHPVLLPLSL</sequence>
<feature type="non-terminal residue" evidence="5">
    <location>
        <position position="168"/>
    </location>
</feature>
<gene>
    <name evidence="5" type="ORF">SPARVUS_LOCUS13702975</name>
</gene>
<keyword evidence="3" id="KW-0472">Membrane</keyword>
<dbReference type="Proteomes" id="UP001162483">
    <property type="component" value="Unassembled WGS sequence"/>
</dbReference>
<evidence type="ECO:0000256" key="1">
    <source>
        <dbReference type="ARBA" id="ARBA00004479"/>
    </source>
</evidence>
<keyword evidence="4" id="KW-0325">Glycoprotein</keyword>
<keyword evidence="2" id="KW-0401">Integrin</keyword>
<evidence type="ECO:0000313" key="5">
    <source>
        <dbReference type="EMBL" id="CAI9605944.1"/>
    </source>
</evidence>
<reference evidence="5" key="1">
    <citation type="submission" date="2023-05" db="EMBL/GenBank/DDBJ databases">
        <authorList>
            <person name="Stuckert A."/>
        </authorList>
    </citation>
    <scope>NUCLEOTIDE SEQUENCE</scope>
</reference>
<proteinExistence type="predicted"/>
<dbReference type="SUPFAM" id="SSF69179">
    <property type="entry name" value="Integrin domains"/>
    <property type="match status" value="1"/>
</dbReference>
<comment type="subcellular location">
    <subcellularLocation>
        <location evidence="1">Membrane</location>
        <topology evidence="1">Single-pass type I membrane protein</topology>
    </subcellularLocation>
</comment>
<evidence type="ECO:0000256" key="4">
    <source>
        <dbReference type="ARBA" id="ARBA00023180"/>
    </source>
</evidence>
<accession>A0ABN9GAB7</accession>
<protein>
    <submittedName>
        <fullName evidence="5">Uncharacterized protein</fullName>
    </submittedName>
</protein>
<evidence type="ECO:0000256" key="2">
    <source>
        <dbReference type="ARBA" id="ARBA00023037"/>
    </source>
</evidence>
<name>A0ABN9GAB7_9NEOB</name>
<dbReference type="Gene3D" id="2.60.40.1530">
    <property type="entry name" value="ntegrin, alpha v. Chain A, domain 4"/>
    <property type="match status" value="1"/>
</dbReference>
<dbReference type="EMBL" id="CATNWA010018208">
    <property type="protein sequence ID" value="CAI9605944.1"/>
    <property type="molecule type" value="Genomic_DNA"/>
</dbReference>
<evidence type="ECO:0000256" key="3">
    <source>
        <dbReference type="ARBA" id="ARBA00023136"/>
    </source>
</evidence>
<keyword evidence="6" id="KW-1185">Reference proteome</keyword>
<comment type="caution">
    <text evidence="5">The sequence shown here is derived from an EMBL/GenBank/DDBJ whole genome shotgun (WGS) entry which is preliminary data.</text>
</comment>
<organism evidence="5 6">
    <name type="scientific">Staurois parvus</name>
    <dbReference type="NCBI Taxonomy" id="386267"/>
    <lineage>
        <taxon>Eukaryota</taxon>
        <taxon>Metazoa</taxon>
        <taxon>Chordata</taxon>
        <taxon>Craniata</taxon>
        <taxon>Vertebrata</taxon>
        <taxon>Euteleostomi</taxon>
        <taxon>Amphibia</taxon>
        <taxon>Batrachia</taxon>
        <taxon>Anura</taxon>
        <taxon>Neobatrachia</taxon>
        <taxon>Ranoidea</taxon>
        <taxon>Ranidae</taxon>
        <taxon>Staurois</taxon>
    </lineage>
</organism>
<dbReference type="InterPro" id="IPR032695">
    <property type="entry name" value="Integrin_dom_sf"/>
</dbReference>